<dbReference type="PANTHER" id="PTHR36030">
    <property type="entry name" value="CALMODULIN-BINDING DOMAIN-CONTAINING PROTEIN"/>
    <property type="match status" value="1"/>
</dbReference>
<evidence type="ECO:0000313" key="1">
    <source>
        <dbReference type="EMBL" id="KAJ4974905.1"/>
    </source>
</evidence>
<reference evidence="1" key="1">
    <citation type="journal article" date="2023" name="Plant J.">
        <title>The genome of the king protea, Protea cynaroides.</title>
        <authorList>
            <person name="Chang J."/>
            <person name="Duong T.A."/>
            <person name="Schoeman C."/>
            <person name="Ma X."/>
            <person name="Roodt D."/>
            <person name="Barker N."/>
            <person name="Li Z."/>
            <person name="Van de Peer Y."/>
            <person name="Mizrachi E."/>
        </authorList>
    </citation>
    <scope>NUCLEOTIDE SEQUENCE</scope>
    <source>
        <tissue evidence="1">Young leaves</tissue>
    </source>
</reference>
<accession>A0A9Q0QWQ9</accession>
<dbReference type="EMBL" id="JAMYWD010000004">
    <property type="protein sequence ID" value="KAJ4974905.1"/>
    <property type="molecule type" value="Genomic_DNA"/>
</dbReference>
<name>A0A9Q0QWQ9_9MAGN</name>
<gene>
    <name evidence="1" type="ORF">NE237_008079</name>
</gene>
<dbReference type="Proteomes" id="UP001141806">
    <property type="component" value="Unassembled WGS sequence"/>
</dbReference>
<dbReference type="PANTHER" id="PTHR36030:SF1">
    <property type="entry name" value="CALMODULIN-BINDING DOMAIN-CONTAINING PROTEIN"/>
    <property type="match status" value="1"/>
</dbReference>
<dbReference type="OrthoDB" id="911847at2759"/>
<evidence type="ECO:0000313" key="2">
    <source>
        <dbReference type="Proteomes" id="UP001141806"/>
    </source>
</evidence>
<keyword evidence="2" id="KW-1185">Reference proteome</keyword>
<proteinExistence type="predicted"/>
<organism evidence="1 2">
    <name type="scientific">Protea cynaroides</name>
    <dbReference type="NCBI Taxonomy" id="273540"/>
    <lineage>
        <taxon>Eukaryota</taxon>
        <taxon>Viridiplantae</taxon>
        <taxon>Streptophyta</taxon>
        <taxon>Embryophyta</taxon>
        <taxon>Tracheophyta</taxon>
        <taxon>Spermatophyta</taxon>
        <taxon>Magnoliopsida</taxon>
        <taxon>Proteales</taxon>
        <taxon>Proteaceae</taxon>
        <taxon>Protea</taxon>
    </lineage>
</organism>
<comment type="caution">
    <text evidence="1">The sequence shown here is derived from an EMBL/GenBank/DDBJ whole genome shotgun (WGS) entry which is preliminary data.</text>
</comment>
<dbReference type="AlphaFoldDB" id="A0A9Q0QWQ9"/>
<protein>
    <submittedName>
        <fullName evidence="1">Uncharacterized protein</fullName>
    </submittedName>
</protein>
<sequence length="118" mass="13411">MEANRKRRGFFGSKLIMSFFRAAKPSSTVQFSSSKQFKPTPLSASVGFRVDQDISIPPLKQKVSVEKSDTIRDSINGHINMLSGGDENVDMKAADYISHVQERFRNEQASDFYWRNNC</sequence>